<evidence type="ECO:0000313" key="1">
    <source>
        <dbReference type="EMBL" id="PXF47659.1"/>
    </source>
</evidence>
<dbReference type="Proteomes" id="UP000247409">
    <property type="component" value="Unassembled WGS sequence"/>
</dbReference>
<dbReference type="AlphaFoldDB" id="A0A2V3IZY6"/>
<dbReference type="CDD" id="cd02980">
    <property type="entry name" value="TRX_Fd_family"/>
    <property type="match status" value="1"/>
</dbReference>
<comment type="caution">
    <text evidence="1">The sequence shown here is derived from an EMBL/GenBank/DDBJ whole genome shotgun (WGS) entry which is preliminary data.</text>
</comment>
<protein>
    <submittedName>
        <fullName evidence="1">Uncharacterized protein</fullName>
    </submittedName>
</protein>
<gene>
    <name evidence="1" type="ORF">BWQ96_02521</name>
</gene>
<dbReference type="InterPro" id="IPR011990">
    <property type="entry name" value="TPR-like_helical_dom_sf"/>
</dbReference>
<evidence type="ECO:0000313" key="2">
    <source>
        <dbReference type="Proteomes" id="UP000247409"/>
    </source>
</evidence>
<dbReference type="OrthoDB" id="2423701at2759"/>
<dbReference type="EMBL" id="NBIV01000021">
    <property type="protein sequence ID" value="PXF47659.1"/>
    <property type="molecule type" value="Genomic_DNA"/>
</dbReference>
<dbReference type="SUPFAM" id="SSF48452">
    <property type="entry name" value="TPR-like"/>
    <property type="match status" value="1"/>
</dbReference>
<proteinExistence type="predicted"/>
<dbReference type="Gene3D" id="1.25.40.10">
    <property type="entry name" value="Tetratricopeptide repeat domain"/>
    <property type="match status" value="1"/>
</dbReference>
<reference evidence="1 2" key="1">
    <citation type="journal article" date="2018" name="Mol. Biol. Evol.">
        <title>Analysis of the draft genome of the red seaweed Gracilariopsis chorda provides insights into genome size evolution in Rhodophyta.</title>
        <authorList>
            <person name="Lee J."/>
            <person name="Yang E.C."/>
            <person name="Graf L."/>
            <person name="Yang J.H."/>
            <person name="Qiu H."/>
            <person name="Zel Zion U."/>
            <person name="Chan C.X."/>
            <person name="Stephens T.G."/>
            <person name="Weber A.P.M."/>
            <person name="Boo G.H."/>
            <person name="Boo S.M."/>
            <person name="Kim K.M."/>
            <person name="Shin Y."/>
            <person name="Jung M."/>
            <person name="Lee S.J."/>
            <person name="Yim H.S."/>
            <person name="Lee J.H."/>
            <person name="Bhattacharya D."/>
            <person name="Yoon H.S."/>
        </authorList>
    </citation>
    <scope>NUCLEOTIDE SEQUENCE [LARGE SCALE GENOMIC DNA]</scope>
    <source>
        <strain evidence="1 2">SKKU-2015</strain>
        <tissue evidence="1">Whole body</tissue>
    </source>
</reference>
<sequence length="256" mass="28253">MALFVNSGALQSLRSPPSRKCANRCFPTLAAAEKRPRLPQLSICTGPSCRGKSLVTTLRAIVPESEPYIIPAGCLGECGNGPNVVVDTHEPMGAYVQTHISSLNKAVELLTKLQFQVDEQILIAAREKEQGDDLLRADKELDAVLHYEKALAHVNNCDESTQMRVQDFTIAILCNSAQSSVNTSAYRKALSLVNNVIEIQPQCASAWKWKARAHEGLRDFNMASSSWKMWGKLSGKHDEAKKQISRFTGWRAFLLG</sequence>
<keyword evidence="2" id="KW-1185">Reference proteome</keyword>
<name>A0A2V3IZY6_9FLOR</name>
<accession>A0A2V3IZY6</accession>
<organism evidence="1 2">
    <name type="scientific">Gracilariopsis chorda</name>
    <dbReference type="NCBI Taxonomy" id="448386"/>
    <lineage>
        <taxon>Eukaryota</taxon>
        <taxon>Rhodophyta</taxon>
        <taxon>Florideophyceae</taxon>
        <taxon>Rhodymeniophycidae</taxon>
        <taxon>Gracilariales</taxon>
        <taxon>Gracilariaceae</taxon>
        <taxon>Gracilariopsis</taxon>
    </lineage>
</organism>